<keyword evidence="3" id="KW-0862">Zinc</keyword>
<dbReference type="Proteomes" id="UP000273611">
    <property type="component" value="Unassembled WGS sequence"/>
</dbReference>
<keyword evidence="8" id="KW-0489">Methyltransferase</keyword>
<dbReference type="PANTHER" id="PTHR33823:SF4">
    <property type="entry name" value="GENERAL STRESS PROTEIN 16O"/>
    <property type="match status" value="1"/>
</dbReference>
<comment type="caution">
    <text evidence="9">The sequence shown here is derived from an EMBL/GenBank/DDBJ whole genome shotgun (WGS) entry which is preliminary data.</text>
</comment>
<gene>
    <name evidence="8" type="ORF">CO662_25330</name>
    <name evidence="9" type="ORF">EEQ99_31530</name>
</gene>
<dbReference type="Gene3D" id="1.20.120.910">
    <property type="entry name" value="DksA, coiled-coil domain"/>
    <property type="match status" value="1"/>
</dbReference>
<evidence type="ECO:0000256" key="3">
    <source>
        <dbReference type="ARBA" id="ARBA00022833"/>
    </source>
</evidence>
<feature type="region of interest" description="Disordered" evidence="5">
    <location>
        <begin position="1"/>
        <end position="54"/>
    </location>
</feature>
<accession>A0A432N9H3</accession>
<dbReference type="Pfam" id="PF01258">
    <property type="entry name" value="zf-dskA_traR"/>
    <property type="match status" value="1"/>
</dbReference>
<evidence type="ECO:0000259" key="7">
    <source>
        <dbReference type="Pfam" id="PF21173"/>
    </source>
</evidence>
<dbReference type="Proteomes" id="UP000219972">
    <property type="component" value="Unassembled WGS sequence"/>
</dbReference>
<dbReference type="GeneID" id="75219879"/>
<evidence type="ECO:0000256" key="4">
    <source>
        <dbReference type="PROSITE-ProRule" id="PRU00510"/>
    </source>
</evidence>
<evidence type="ECO:0000313" key="8">
    <source>
        <dbReference type="EMBL" id="PDS49264.1"/>
    </source>
</evidence>
<dbReference type="InterPro" id="IPR048487">
    <property type="entry name" value="DksA-like_N"/>
</dbReference>
<dbReference type="SUPFAM" id="SSF57716">
    <property type="entry name" value="Glucocorticoid receptor-like (DNA-binding domain)"/>
    <property type="match status" value="1"/>
</dbReference>
<keyword evidence="1" id="KW-0479">Metal-binding</keyword>
<dbReference type="AlphaFoldDB" id="A0A432N9H3"/>
<keyword evidence="2" id="KW-0863">Zinc-finger</keyword>
<feature type="zinc finger region" description="dksA C4-type" evidence="4">
    <location>
        <begin position="88"/>
        <end position="112"/>
    </location>
</feature>
<reference evidence="8 10" key="2">
    <citation type="submission" date="2017-09" db="EMBL/GenBank/DDBJ databases">
        <title>Comparative genomics of rhizobia isolated from Phaseolus vulgaris in China.</title>
        <authorList>
            <person name="Tong W."/>
        </authorList>
    </citation>
    <scope>NUCLEOTIDE SEQUENCE [LARGE SCALE GENOMIC DNA]</scope>
    <source>
        <strain evidence="8 10">Y27</strain>
    </source>
</reference>
<dbReference type="PANTHER" id="PTHR33823">
    <property type="entry name" value="RNA POLYMERASE-BINDING TRANSCRIPTION FACTOR DKSA-RELATED"/>
    <property type="match status" value="1"/>
</dbReference>
<dbReference type="GO" id="GO:0008168">
    <property type="term" value="F:methyltransferase activity"/>
    <property type="evidence" value="ECO:0007669"/>
    <property type="project" value="UniProtKB-KW"/>
</dbReference>
<proteinExistence type="predicted"/>
<evidence type="ECO:0000313" key="9">
    <source>
        <dbReference type="EMBL" id="RUL96218.1"/>
    </source>
</evidence>
<evidence type="ECO:0000259" key="6">
    <source>
        <dbReference type="Pfam" id="PF01258"/>
    </source>
</evidence>
<evidence type="ECO:0000313" key="11">
    <source>
        <dbReference type="Proteomes" id="UP000273611"/>
    </source>
</evidence>
<name>A0A432N9H3_9HYPH</name>
<keyword evidence="10" id="KW-1185">Reference proteome</keyword>
<evidence type="ECO:0000256" key="5">
    <source>
        <dbReference type="SAM" id="MobiDB-lite"/>
    </source>
</evidence>
<dbReference type="GO" id="GO:0032259">
    <property type="term" value="P:methylation"/>
    <property type="evidence" value="ECO:0007669"/>
    <property type="project" value="UniProtKB-KW"/>
</dbReference>
<dbReference type="InterPro" id="IPR037187">
    <property type="entry name" value="DnaK_N"/>
</dbReference>
<organism evidence="9 11">
    <name type="scientific">Rhizobium anhuiense</name>
    <dbReference type="NCBI Taxonomy" id="1184720"/>
    <lineage>
        <taxon>Bacteria</taxon>
        <taxon>Pseudomonadati</taxon>
        <taxon>Pseudomonadota</taxon>
        <taxon>Alphaproteobacteria</taxon>
        <taxon>Hyphomicrobiales</taxon>
        <taxon>Rhizobiaceae</taxon>
        <taxon>Rhizobium/Agrobacterium group</taxon>
        <taxon>Rhizobium</taxon>
    </lineage>
</organism>
<dbReference type="RefSeq" id="WP_097544400.1">
    <property type="nucleotide sequence ID" value="NZ_BMFI01000021.1"/>
</dbReference>
<dbReference type="EMBL" id="RIBW01000024">
    <property type="protein sequence ID" value="RUL96218.1"/>
    <property type="molecule type" value="Genomic_DNA"/>
</dbReference>
<dbReference type="PROSITE" id="PS51128">
    <property type="entry name" value="ZF_DKSA_2"/>
    <property type="match status" value="1"/>
</dbReference>
<dbReference type="GO" id="GO:0008270">
    <property type="term" value="F:zinc ion binding"/>
    <property type="evidence" value="ECO:0007669"/>
    <property type="project" value="UniProtKB-KW"/>
</dbReference>
<evidence type="ECO:0000313" key="10">
    <source>
        <dbReference type="Proteomes" id="UP000219972"/>
    </source>
</evidence>
<feature type="compositionally biased region" description="Polar residues" evidence="5">
    <location>
        <begin position="1"/>
        <end position="10"/>
    </location>
</feature>
<feature type="domain" description="DnaK suppressor protein-like N-terminal" evidence="7">
    <location>
        <begin position="17"/>
        <end position="80"/>
    </location>
</feature>
<dbReference type="InterPro" id="IPR000962">
    <property type="entry name" value="Znf_DskA_TraR"/>
</dbReference>
<evidence type="ECO:0000256" key="2">
    <source>
        <dbReference type="ARBA" id="ARBA00022771"/>
    </source>
</evidence>
<protein>
    <submittedName>
        <fullName evidence="8">Dimethylmenaquinone methyltransferase</fullName>
    </submittedName>
    <submittedName>
        <fullName evidence="9">TraR/DksA family transcriptional regulator</fullName>
    </submittedName>
</protein>
<feature type="domain" description="Zinc finger DksA/TraR C4-type" evidence="6">
    <location>
        <begin position="83"/>
        <end position="115"/>
    </location>
</feature>
<dbReference type="SUPFAM" id="SSF109635">
    <property type="entry name" value="DnaK suppressor protein DksA, alpha-hairpin domain"/>
    <property type="match status" value="1"/>
</dbReference>
<feature type="compositionally biased region" description="Basic and acidic residues" evidence="5">
    <location>
        <begin position="16"/>
        <end position="39"/>
    </location>
</feature>
<dbReference type="Pfam" id="PF21173">
    <property type="entry name" value="DksA-like_N"/>
    <property type="match status" value="1"/>
</dbReference>
<reference evidence="9 11" key="1">
    <citation type="journal article" date="2015" name="Int. J. Syst. Evol. Microbiol.">
        <title>Rhizobium anhuiense sp. nov., isolated from effective nodules of Vicia faba and Pisum sativum.</title>
        <authorList>
            <person name="Zhang Y.J."/>
            <person name="Zheng W.T."/>
            <person name="Everall I."/>
            <person name="Young J.P."/>
            <person name="Zhang X.X."/>
            <person name="Tian C.F."/>
            <person name="Sui X.H."/>
            <person name="Wang E.T."/>
            <person name="Chen W.X."/>
        </authorList>
    </citation>
    <scope>NUCLEOTIDE SEQUENCE [LARGE SCALE GENOMIC DNA]</scope>
    <source>
        <strain evidence="9 11">CCBAU 23252</strain>
    </source>
</reference>
<sequence length="116" mass="13215">MQKHSSSQTRQHLEKHKAILDQRRRELQTRLQAIEHDFVQPRNPDDDDRATERNNDEVLEELGEAGQKELLAVQAALDRIQAGTFGTCVKCGRPISERRLDAVPHTPFCQSCAQSI</sequence>
<reference evidence="9" key="3">
    <citation type="submission" date="2018-11" db="EMBL/GenBank/DDBJ databases">
        <authorList>
            <person name="Huo Y."/>
        </authorList>
    </citation>
    <scope>NUCLEOTIDE SEQUENCE</scope>
    <source>
        <strain evidence="9">CCBAU 23252</strain>
    </source>
</reference>
<keyword evidence="8" id="KW-0808">Transferase</keyword>
<dbReference type="EMBL" id="NWSL01000020">
    <property type="protein sequence ID" value="PDS49264.1"/>
    <property type="molecule type" value="Genomic_DNA"/>
</dbReference>
<evidence type="ECO:0000256" key="1">
    <source>
        <dbReference type="ARBA" id="ARBA00022723"/>
    </source>
</evidence>